<reference evidence="2 3" key="1">
    <citation type="submission" date="2009-10" db="EMBL/GenBank/DDBJ databases">
        <title>Complete genome sequence of Nitrosococcus halophilus Nc4, a salt-adapted, aerobic obligate ammonia-oxidizing sulfur purple bacterium.</title>
        <authorList>
            <consortium name="US DOE Joint Genome Institute"/>
            <person name="Campbell M.A."/>
            <person name="Malfatti S.A."/>
            <person name="Chain P.S.G."/>
            <person name="Heidelberg J.F."/>
            <person name="Ward N.L."/>
            <person name="Ward B.B."/>
            <person name="Klotz M.G."/>
        </authorList>
    </citation>
    <scope>NUCLEOTIDE SEQUENCE [LARGE SCALE GENOMIC DNA]</scope>
    <source>
        <strain evidence="3">Nc4</strain>
        <plasmid evidence="3">Plasmid pNHAL01</plasmid>
    </source>
</reference>
<keyword evidence="2" id="KW-0614">Plasmid</keyword>
<sequence length="114" mass="12934">MKRLPHLESAVIDARKITDYLLSPVHPYGRAKAQFFNRFGFALSAWEVLQEALQRHAQGGKVVKVEKTAFGTKYVIEGPLPTPDGRDPTLCAVWFLAKDKRAPHFVTAYPIRER</sequence>
<dbReference type="AlphaFoldDB" id="D5C5C5"/>
<protein>
    <recommendedName>
        <fullName evidence="1">DUF6883 domain-containing protein</fullName>
    </recommendedName>
</protein>
<keyword evidence="3" id="KW-1185">Reference proteome</keyword>
<dbReference type="KEGG" id="nhl:Nhal_3969"/>
<geneLocation type="plasmid" evidence="2 3">
    <name>pNHAL01</name>
</geneLocation>
<organism evidence="2 3">
    <name type="scientific">Nitrosococcus halophilus (strain Nc4)</name>
    <dbReference type="NCBI Taxonomy" id="472759"/>
    <lineage>
        <taxon>Bacteria</taxon>
        <taxon>Pseudomonadati</taxon>
        <taxon>Pseudomonadota</taxon>
        <taxon>Gammaproteobacteria</taxon>
        <taxon>Chromatiales</taxon>
        <taxon>Chromatiaceae</taxon>
        <taxon>Nitrosococcus</taxon>
    </lineage>
</organism>
<evidence type="ECO:0000259" key="1">
    <source>
        <dbReference type="Pfam" id="PF21814"/>
    </source>
</evidence>
<dbReference type="InterPro" id="IPR049250">
    <property type="entry name" value="DUF6883"/>
</dbReference>
<gene>
    <name evidence="2" type="ORF">Nhal_3969</name>
</gene>
<dbReference type="RefSeq" id="WP_013028081.1">
    <property type="nucleotide sequence ID" value="NC_013958.1"/>
</dbReference>
<evidence type="ECO:0000313" key="3">
    <source>
        <dbReference type="Proteomes" id="UP000001844"/>
    </source>
</evidence>
<dbReference type="eggNOG" id="ENOG50333DW">
    <property type="taxonomic scope" value="Bacteria"/>
</dbReference>
<name>D5C5C5_NITHN</name>
<dbReference type="HOGENOM" id="CLU_137827_2_0_6"/>
<dbReference type="EMBL" id="CP001799">
    <property type="protein sequence ID" value="ADE16979.1"/>
    <property type="molecule type" value="Genomic_DNA"/>
</dbReference>
<accession>D5C5C5</accession>
<evidence type="ECO:0000313" key="2">
    <source>
        <dbReference type="EMBL" id="ADE16979.1"/>
    </source>
</evidence>
<dbReference type="Pfam" id="PF21814">
    <property type="entry name" value="DUF6883"/>
    <property type="match status" value="1"/>
</dbReference>
<dbReference type="Proteomes" id="UP000001844">
    <property type="component" value="Plasmid pNHAL01"/>
</dbReference>
<proteinExistence type="predicted"/>
<dbReference type="OrthoDB" id="5801353at2"/>
<feature type="domain" description="DUF6883" evidence="1">
    <location>
        <begin position="3"/>
        <end position="111"/>
    </location>
</feature>